<dbReference type="SUPFAM" id="SSF52096">
    <property type="entry name" value="ClpP/crotonase"/>
    <property type="match status" value="1"/>
</dbReference>
<dbReference type="InterPro" id="IPR029045">
    <property type="entry name" value="ClpP/crotonase-like_dom_sf"/>
</dbReference>
<evidence type="ECO:0000313" key="6">
    <source>
        <dbReference type="EMBL" id="QSB45371.1"/>
    </source>
</evidence>
<feature type="domain" description="Thiolase-like protein type 1 additional C-terminal" evidence="5">
    <location>
        <begin position="413"/>
        <end position="491"/>
    </location>
</feature>
<dbReference type="PROSITE" id="PS00166">
    <property type="entry name" value="ENOYL_COA_HYDRATASE"/>
    <property type="match status" value="1"/>
</dbReference>
<evidence type="ECO:0000256" key="4">
    <source>
        <dbReference type="SAM" id="MobiDB-lite"/>
    </source>
</evidence>
<dbReference type="PANTHER" id="PTHR11941:SF54">
    <property type="entry name" value="ENOYL-COA HYDRATASE, MITOCHONDRIAL"/>
    <property type="match status" value="1"/>
</dbReference>
<dbReference type="InterPro" id="IPR014748">
    <property type="entry name" value="Enoyl-CoA_hydra_C"/>
</dbReference>
<organism evidence="6 7">
    <name type="scientific">Tsuneonella flava</name>
    <dbReference type="NCBI Taxonomy" id="2055955"/>
    <lineage>
        <taxon>Bacteria</taxon>
        <taxon>Pseudomonadati</taxon>
        <taxon>Pseudomonadota</taxon>
        <taxon>Alphaproteobacteria</taxon>
        <taxon>Sphingomonadales</taxon>
        <taxon>Erythrobacteraceae</taxon>
        <taxon>Tsuneonella</taxon>
    </lineage>
</organism>
<proteinExistence type="inferred from homology"/>
<dbReference type="RefSeq" id="WP_205444347.1">
    <property type="nucleotide sequence ID" value="NZ_CP061510.1"/>
</dbReference>
<evidence type="ECO:0000256" key="1">
    <source>
        <dbReference type="ARBA" id="ARBA00005254"/>
    </source>
</evidence>
<dbReference type="SUPFAM" id="SSF53901">
    <property type="entry name" value="Thiolase-like"/>
    <property type="match status" value="2"/>
</dbReference>
<protein>
    <submittedName>
        <fullName evidence="6">Enoyl-CoA hydratase/isomerase family protein</fullName>
    </submittedName>
</protein>
<dbReference type="PANTHER" id="PTHR11941">
    <property type="entry name" value="ENOYL-COA HYDRATASE-RELATED"/>
    <property type="match status" value="1"/>
</dbReference>
<dbReference type="Gene3D" id="3.90.226.10">
    <property type="entry name" value="2-enoyl-CoA Hydratase, Chain A, domain 1"/>
    <property type="match status" value="1"/>
</dbReference>
<dbReference type="Gene3D" id="3.40.47.10">
    <property type="match status" value="1"/>
</dbReference>
<dbReference type="InterPro" id="IPR001753">
    <property type="entry name" value="Enoyl-CoA_hydra/iso"/>
</dbReference>
<evidence type="ECO:0000259" key="5">
    <source>
        <dbReference type="Pfam" id="PF18313"/>
    </source>
</evidence>
<keyword evidence="7" id="KW-1185">Reference proteome</keyword>
<dbReference type="EMBL" id="CP061510">
    <property type="protein sequence ID" value="QSB45371.1"/>
    <property type="molecule type" value="Genomic_DNA"/>
</dbReference>
<accession>A0ABX7KDS8</accession>
<evidence type="ECO:0000256" key="2">
    <source>
        <dbReference type="ARBA" id="ARBA00023239"/>
    </source>
</evidence>
<keyword evidence="2" id="KW-0456">Lyase</keyword>
<dbReference type="Gene3D" id="1.10.12.10">
    <property type="entry name" value="Lyase 2-enoyl-coa Hydratase, Chain A, domain 2"/>
    <property type="match status" value="1"/>
</dbReference>
<comment type="similarity">
    <text evidence="1 3">Belongs to the enoyl-CoA hydratase/isomerase family.</text>
</comment>
<sequence>MTDHAVIVGVGEFCDRPQTTTEALEPVELMARAVLSASDDGGAHGILKIVDTVDLIGLVSWRYRDPVTDLCQRLGISPQRATNASMGGETPVRLIHDAAIAIEAGRIGAALIVGGEAMSSRRMAKKEGARLDWTPPPSREETVRFPNSSYQTARPARALGMLDPARIYPFYEVATQAEWGETPREGQKRSADLWATYAEVASRNPNAWIDSAAGSEQIGEVSPSNRMICWPYPKLMTANPIVNQAAAVIVMSERKATELGVPADRMIYLHGGASAEESEDYLARDSFSHATAQAAVLDRATQIAGGVEHFDHLELYSCFPVVPKMALRTLGLDPASVSPTVTGGLTFFGGPLNNYMTHATAAMVRRLREDEAGLGLLYGQGGYLTKHHALVLGTARPHAPLSEDYSVQDKAEAARQPVPELLEDYRGPATIETYTAPYARDGKPLQGIVIARTPEGKRLMARVPDTDTHTLDLLTSMERNAIGISGQVRMDTFGKLVFTADENAAEPQRRFTQVERDGHLTIVTINRPDAMNALDAATNAELAEIFDEFDRDPDQWVAIITGAGERAFSAGNDLKETVRLMKRGAPIETPLTGFAGLTARFDLSKPVIAAVNGVAMGGGFEVALACDIIVAAESATFALPEPKVGLAALAGGLLRLPQQIGTKQAMGIILTGRTVKAEEGLALGFVNEVAPEGELMAVARAWADKMLAVSPMSLRASKAIVQRSQSEPDLKAAYKAQDRYPETRALFRSTDVREGPAAFAEKRKPRWTGK</sequence>
<evidence type="ECO:0000256" key="3">
    <source>
        <dbReference type="RuleBase" id="RU003707"/>
    </source>
</evidence>
<reference evidence="6 7" key="1">
    <citation type="submission" date="2020-09" db="EMBL/GenBank/DDBJ databases">
        <title>Complete genome sequence of altererythrobacter flavus SS-21NJ, isolated from Dongying oil sludge in Shandong province.</title>
        <authorList>
            <person name="Sun S."/>
            <person name="Zhang Z."/>
        </authorList>
    </citation>
    <scope>NUCLEOTIDE SEQUENCE [LARGE SCALE GENOMIC DNA]</scope>
    <source>
        <strain evidence="6 7">SS-21NJ</strain>
    </source>
</reference>
<dbReference type="InterPro" id="IPR040771">
    <property type="entry name" value="TLP1_add_C"/>
</dbReference>
<dbReference type="Pfam" id="PF18313">
    <property type="entry name" value="TLP1_add_C"/>
    <property type="match status" value="1"/>
</dbReference>
<dbReference type="Proteomes" id="UP000663637">
    <property type="component" value="Chromosome"/>
</dbReference>
<dbReference type="InterPro" id="IPR018376">
    <property type="entry name" value="Enoyl-CoA_hyd/isom_CS"/>
</dbReference>
<dbReference type="Pfam" id="PF00378">
    <property type="entry name" value="ECH_1"/>
    <property type="match status" value="1"/>
</dbReference>
<dbReference type="Gene3D" id="2.40.50.840">
    <property type="match status" value="1"/>
</dbReference>
<gene>
    <name evidence="6" type="ORF">IDJ81_04400</name>
</gene>
<dbReference type="CDD" id="cd06558">
    <property type="entry name" value="crotonase-like"/>
    <property type="match status" value="1"/>
</dbReference>
<feature type="region of interest" description="Disordered" evidence="4">
    <location>
        <begin position="127"/>
        <end position="149"/>
    </location>
</feature>
<dbReference type="InterPro" id="IPR016039">
    <property type="entry name" value="Thiolase-like"/>
</dbReference>
<name>A0ABX7KDS8_9SPHN</name>
<evidence type="ECO:0000313" key="7">
    <source>
        <dbReference type="Proteomes" id="UP000663637"/>
    </source>
</evidence>